<organism evidence="12 13">
    <name type="scientific">Crotalus adamanteus</name>
    <name type="common">Eastern diamondback rattlesnake</name>
    <dbReference type="NCBI Taxonomy" id="8729"/>
    <lineage>
        <taxon>Eukaryota</taxon>
        <taxon>Metazoa</taxon>
        <taxon>Chordata</taxon>
        <taxon>Craniata</taxon>
        <taxon>Vertebrata</taxon>
        <taxon>Euteleostomi</taxon>
        <taxon>Lepidosauria</taxon>
        <taxon>Squamata</taxon>
        <taxon>Bifurcata</taxon>
        <taxon>Unidentata</taxon>
        <taxon>Episquamata</taxon>
        <taxon>Toxicofera</taxon>
        <taxon>Serpentes</taxon>
        <taxon>Colubroidea</taxon>
        <taxon>Viperidae</taxon>
        <taxon>Crotalinae</taxon>
        <taxon>Crotalus</taxon>
    </lineage>
</organism>
<reference evidence="12 13" key="1">
    <citation type="journal article" date="2024" name="Proc. Natl. Acad. Sci. U.S.A.">
        <title>The genetic regulatory architecture and epigenomic basis for age-related changes in rattlesnake venom.</title>
        <authorList>
            <person name="Hogan M.P."/>
            <person name="Holding M.L."/>
            <person name="Nystrom G.S."/>
            <person name="Colston T.J."/>
            <person name="Bartlett D.A."/>
            <person name="Mason A.J."/>
            <person name="Ellsworth S.A."/>
            <person name="Rautsaw R.M."/>
            <person name="Lawrence K.C."/>
            <person name="Strickland J.L."/>
            <person name="He B."/>
            <person name="Fraser P."/>
            <person name="Margres M.J."/>
            <person name="Gilbert D.M."/>
            <person name="Gibbs H.L."/>
            <person name="Parkinson C.L."/>
            <person name="Rokyta D.R."/>
        </authorList>
    </citation>
    <scope>NUCLEOTIDE SEQUENCE [LARGE SCALE GENOMIC DNA]</scope>
    <source>
        <strain evidence="12">DRR0105</strain>
    </source>
</reference>
<dbReference type="EMBL" id="JAOTOJ010000002">
    <property type="protein sequence ID" value="KAK9405630.1"/>
    <property type="molecule type" value="Genomic_DNA"/>
</dbReference>
<dbReference type="PANTHER" id="PTHR23226:SF405">
    <property type="entry name" value="GASTRULA ZINC FINGER PROTEIN XLCGF26.1-LIKE-RELATED"/>
    <property type="match status" value="1"/>
</dbReference>
<feature type="compositionally biased region" description="Basic and acidic residues" evidence="9">
    <location>
        <begin position="693"/>
        <end position="703"/>
    </location>
</feature>
<evidence type="ECO:0000313" key="12">
    <source>
        <dbReference type="EMBL" id="KAK9405630.1"/>
    </source>
</evidence>
<dbReference type="GO" id="GO:0000978">
    <property type="term" value="F:RNA polymerase II cis-regulatory region sequence-specific DNA binding"/>
    <property type="evidence" value="ECO:0007669"/>
    <property type="project" value="TreeGrafter"/>
</dbReference>
<evidence type="ECO:0000259" key="10">
    <source>
        <dbReference type="PROSITE" id="PS50157"/>
    </source>
</evidence>
<dbReference type="PROSITE" id="PS50157">
    <property type="entry name" value="ZINC_FINGER_C2H2_2"/>
    <property type="match status" value="5"/>
</dbReference>
<keyword evidence="6" id="KW-0862">Zinc</keyword>
<keyword evidence="7" id="KW-0539">Nucleus</keyword>
<gene>
    <name evidence="12" type="ORF">NXF25_004404</name>
</gene>
<evidence type="ECO:0000256" key="2">
    <source>
        <dbReference type="ARBA" id="ARBA00006991"/>
    </source>
</evidence>
<evidence type="ECO:0000256" key="5">
    <source>
        <dbReference type="ARBA" id="ARBA00022771"/>
    </source>
</evidence>
<dbReference type="InterPro" id="IPR036236">
    <property type="entry name" value="Znf_C2H2_sf"/>
</dbReference>
<feature type="domain" description="C2H2-type" evidence="10">
    <location>
        <begin position="410"/>
        <end position="437"/>
    </location>
</feature>
<keyword evidence="4" id="KW-0677">Repeat</keyword>
<dbReference type="Gene3D" id="1.10.4020.10">
    <property type="entry name" value="DNA breaking-rejoining enzymes"/>
    <property type="match status" value="1"/>
</dbReference>
<dbReference type="GO" id="GO:0000981">
    <property type="term" value="F:DNA-binding transcription factor activity, RNA polymerase II-specific"/>
    <property type="evidence" value="ECO:0007669"/>
    <property type="project" value="TreeGrafter"/>
</dbReference>
<dbReference type="SUPFAM" id="SSF47353">
    <property type="entry name" value="Retrovirus capsid dimerization domain-like"/>
    <property type="match status" value="1"/>
</dbReference>
<name>A0AAW1BV33_CROAD</name>
<dbReference type="Pfam" id="PF00096">
    <property type="entry name" value="zf-C2H2"/>
    <property type="match status" value="5"/>
</dbReference>
<dbReference type="PANTHER" id="PTHR23226">
    <property type="entry name" value="ZINC FINGER AND SCAN DOMAIN-CONTAINING"/>
    <property type="match status" value="1"/>
</dbReference>
<evidence type="ECO:0000256" key="7">
    <source>
        <dbReference type="ARBA" id="ARBA00023242"/>
    </source>
</evidence>
<keyword evidence="5 8" id="KW-0863">Zinc-finger</keyword>
<feature type="compositionally biased region" description="Basic and acidic residues" evidence="9">
    <location>
        <begin position="35"/>
        <end position="44"/>
    </location>
</feature>
<dbReference type="SUPFAM" id="SSF57667">
    <property type="entry name" value="beta-beta-alpha zinc fingers"/>
    <property type="match status" value="3"/>
</dbReference>
<feature type="region of interest" description="Disordered" evidence="9">
    <location>
        <begin position="619"/>
        <end position="649"/>
    </location>
</feature>
<feature type="region of interest" description="Disordered" evidence="9">
    <location>
        <begin position="296"/>
        <end position="335"/>
    </location>
</feature>
<dbReference type="Gene3D" id="3.30.160.60">
    <property type="entry name" value="Classic Zinc Finger"/>
    <property type="match status" value="5"/>
</dbReference>
<feature type="region of interest" description="Disordered" evidence="9">
    <location>
        <begin position="254"/>
        <end position="283"/>
    </location>
</feature>
<evidence type="ECO:0000256" key="8">
    <source>
        <dbReference type="PROSITE-ProRule" id="PRU00042"/>
    </source>
</evidence>
<dbReference type="CDD" id="cd07936">
    <property type="entry name" value="SCAN"/>
    <property type="match status" value="1"/>
</dbReference>
<proteinExistence type="inferred from homology"/>
<dbReference type="FunFam" id="3.30.160.60:FF:000295">
    <property type="entry name" value="zinc finger protein 19"/>
    <property type="match status" value="1"/>
</dbReference>
<feature type="domain" description="SCAN box" evidence="11">
    <location>
        <begin position="148"/>
        <end position="225"/>
    </location>
</feature>
<dbReference type="SMART" id="SM00431">
    <property type="entry name" value="SCAN"/>
    <property type="match status" value="1"/>
</dbReference>
<dbReference type="Pfam" id="PF02023">
    <property type="entry name" value="SCAN"/>
    <property type="match status" value="1"/>
</dbReference>
<evidence type="ECO:0000256" key="4">
    <source>
        <dbReference type="ARBA" id="ARBA00022737"/>
    </source>
</evidence>
<comment type="similarity">
    <text evidence="2">Belongs to the krueppel C2H2-type zinc-finger protein family.</text>
</comment>
<dbReference type="SMART" id="SM00355">
    <property type="entry name" value="ZnF_C2H2"/>
    <property type="match status" value="5"/>
</dbReference>
<feature type="domain" description="C2H2-type" evidence="10">
    <location>
        <begin position="382"/>
        <end position="409"/>
    </location>
</feature>
<feature type="domain" description="C2H2-type" evidence="10">
    <location>
        <begin position="466"/>
        <end position="493"/>
    </location>
</feature>
<accession>A0AAW1BV33</accession>
<evidence type="ECO:0000256" key="9">
    <source>
        <dbReference type="SAM" id="MobiDB-lite"/>
    </source>
</evidence>
<dbReference type="FunFam" id="3.30.160.60:FF:001442">
    <property type="entry name" value="zinc finger protein 696"/>
    <property type="match status" value="1"/>
</dbReference>
<evidence type="ECO:0000313" key="13">
    <source>
        <dbReference type="Proteomes" id="UP001474421"/>
    </source>
</evidence>
<feature type="compositionally biased region" description="Basic and acidic residues" evidence="9">
    <location>
        <begin position="637"/>
        <end position="649"/>
    </location>
</feature>
<keyword evidence="13" id="KW-1185">Reference proteome</keyword>
<dbReference type="PROSITE" id="PS00028">
    <property type="entry name" value="ZINC_FINGER_C2H2_1"/>
    <property type="match status" value="5"/>
</dbReference>
<dbReference type="InterPro" id="IPR003309">
    <property type="entry name" value="SCAN_dom"/>
</dbReference>
<evidence type="ECO:0000259" key="11">
    <source>
        <dbReference type="PROSITE" id="PS50804"/>
    </source>
</evidence>
<protein>
    <submittedName>
        <fullName evidence="12">Uncharacterized protein</fullName>
    </submittedName>
</protein>
<feature type="region of interest" description="Disordered" evidence="9">
    <location>
        <begin position="679"/>
        <end position="703"/>
    </location>
</feature>
<dbReference type="PROSITE" id="PS50804">
    <property type="entry name" value="SCAN_BOX"/>
    <property type="match status" value="1"/>
</dbReference>
<dbReference type="FunFam" id="3.30.160.60:FF:000475">
    <property type="entry name" value="zinc finger protein 32 isoform X1"/>
    <property type="match status" value="1"/>
</dbReference>
<evidence type="ECO:0000256" key="6">
    <source>
        <dbReference type="ARBA" id="ARBA00022833"/>
    </source>
</evidence>
<dbReference type="InterPro" id="IPR038269">
    <property type="entry name" value="SCAN_sf"/>
</dbReference>
<dbReference type="GO" id="GO:0005634">
    <property type="term" value="C:nucleus"/>
    <property type="evidence" value="ECO:0007669"/>
    <property type="project" value="UniProtKB-SubCell"/>
</dbReference>
<sequence length="703" mass="78943">MKMEAPESPADLKPALDLDGPRESPSVAPMDSDQQDLRWRGLPRIKQEPEEGCLSSLHWEAQWQEFLGGMQAPCAGWGSRPLPVAAPWVDTKAPLAHVELAAASSHRSSGGAFFQPGLPGFVGTMTQPADQEGQKVKEEVENQEPPYQRFRHFLYQEAEGPRELCNHLRELCHQWLKPERYSKEQILELVTLEQFLAVLPQAMECWVRECHPHTCAQAVALAEDFLVRHPEEGRQEQKGPGMFHVVTVNFPDSDQVSSERLLSRPVKQEVNEDGLSQDDGQVGEIKKNNEWNNTMVMEPHHGSLSTERREGTGGLGEAGEAQKNPQGPQENGPRGTDVAKLIAHERLHTGDWPYKCSFCGKSFNRSSDVSRHERIHTGEKPFKCTTCEKCFSQRSKLIVHERFHTGDKPHTCSYCGRSFHQRSDLVKHERIHTGEKPYKCSDCGGSFHRSSDLVKHKWIHTGERPYKCSTCEKSFRQRSALLYHERTHTGEKPGTRGDEKRCKLLWREERTDRPGPEGRLAGFLLPPGDHARQAHRSVLELTDPFHFAESRKFSGCAPSPPHLIHPPVSPPPLPLPKLLLSAIQPREKRRRLLPVQPHLQGAPRKPLIRRAAAIANAARRASLRRSDGKGAGGGVEGTREEEVARRGNGREREQEVAFVFIAPLARSRFRTVSLGIGMEGSTAHLLPPPPERSNNRGSDKSEL</sequence>
<evidence type="ECO:0000256" key="1">
    <source>
        <dbReference type="ARBA" id="ARBA00004123"/>
    </source>
</evidence>
<comment type="subcellular location">
    <subcellularLocation>
        <location evidence="1">Nucleus</location>
    </subcellularLocation>
</comment>
<dbReference type="AlphaFoldDB" id="A0AAW1BV33"/>
<feature type="domain" description="C2H2-type" evidence="10">
    <location>
        <begin position="354"/>
        <end position="381"/>
    </location>
</feature>
<feature type="domain" description="C2H2-type" evidence="10">
    <location>
        <begin position="438"/>
        <end position="465"/>
    </location>
</feature>
<dbReference type="InterPro" id="IPR013087">
    <property type="entry name" value="Znf_C2H2_type"/>
</dbReference>
<dbReference type="Proteomes" id="UP001474421">
    <property type="component" value="Unassembled WGS sequence"/>
</dbReference>
<dbReference type="FunFam" id="3.30.160.60:FF:002343">
    <property type="entry name" value="Zinc finger protein 33A"/>
    <property type="match status" value="1"/>
</dbReference>
<feature type="region of interest" description="Disordered" evidence="9">
    <location>
        <begin position="1"/>
        <end position="44"/>
    </location>
</feature>
<evidence type="ECO:0000256" key="3">
    <source>
        <dbReference type="ARBA" id="ARBA00022723"/>
    </source>
</evidence>
<keyword evidence="3" id="KW-0479">Metal-binding</keyword>
<comment type="caution">
    <text evidence="12">The sequence shown here is derived from an EMBL/GenBank/DDBJ whole genome shotgun (WGS) entry which is preliminary data.</text>
</comment>
<feature type="compositionally biased region" description="Basic and acidic residues" evidence="9">
    <location>
        <begin position="298"/>
        <end position="311"/>
    </location>
</feature>
<dbReference type="FunFam" id="1.10.4020.10:FF:000001">
    <property type="entry name" value="zinc finger protein 263 isoform X1"/>
    <property type="match status" value="1"/>
</dbReference>
<dbReference type="GO" id="GO:0008270">
    <property type="term" value="F:zinc ion binding"/>
    <property type="evidence" value="ECO:0007669"/>
    <property type="project" value="UniProtKB-KW"/>
</dbReference>
<dbReference type="FunFam" id="3.30.160.60:FF:001270">
    <property type="entry name" value="zinc finger protein 583 isoform X1"/>
    <property type="match status" value="1"/>
</dbReference>